<keyword evidence="4" id="KW-1003">Cell membrane</keyword>
<protein>
    <submittedName>
        <fullName evidence="9">Cobalt-zinc-cadmium resistance protein CzcA</fullName>
    </submittedName>
</protein>
<dbReference type="Gene3D" id="3.30.70.1320">
    <property type="entry name" value="Multidrug efflux transporter AcrB pore domain like"/>
    <property type="match status" value="1"/>
</dbReference>
<dbReference type="PATRIC" id="fig|246787.4.peg.5654"/>
<dbReference type="PANTHER" id="PTHR32063:SF17">
    <property type="entry name" value="CATION EFFLUX SYSTEM PROTEIN"/>
    <property type="match status" value="1"/>
</dbReference>
<dbReference type="EMBL" id="CP012801">
    <property type="protein sequence ID" value="ALJ62677.1"/>
    <property type="molecule type" value="Genomic_DNA"/>
</dbReference>
<organism evidence="9 10">
    <name type="scientific">Bacteroides cellulosilyticus</name>
    <dbReference type="NCBI Taxonomy" id="246787"/>
    <lineage>
        <taxon>Bacteria</taxon>
        <taxon>Pseudomonadati</taxon>
        <taxon>Bacteroidota</taxon>
        <taxon>Bacteroidia</taxon>
        <taxon>Bacteroidales</taxon>
        <taxon>Bacteroidaceae</taxon>
        <taxon>Bacteroides</taxon>
    </lineage>
</organism>
<feature type="transmembrane region" description="Helical" evidence="8">
    <location>
        <begin position="389"/>
        <end position="408"/>
    </location>
</feature>
<dbReference type="Pfam" id="PF00873">
    <property type="entry name" value="ACR_tran"/>
    <property type="match status" value="1"/>
</dbReference>
<feature type="transmembrane region" description="Helical" evidence="8">
    <location>
        <begin position="12"/>
        <end position="30"/>
    </location>
</feature>
<evidence type="ECO:0000313" key="9">
    <source>
        <dbReference type="EMBL" id="ALJ62677.1"/>
    </source>
</evidence>
<feature type="transmembrane region" description="Helical" evidence="8">
    <location>
        <begin position="917"/>
        <end position="939"/>
    </location>
</feature>
<keyword evidence="5 8" id="KW-0812">Transmembrane</keyword>
<sequence length="1030" mass="114142">MKKLIFLAIHRRGLMFVLFAFIAVVGYYSWTRLAIDAYPDIADTTVQIVTQVPGLAAEEIEQQITIPIERAVNGLPGLNVMRSKNTFGLSTVVLVFDDGIDDYWARQRVQERLVDVELPYGAVPGLNPLTSPTGEIFRYVIESDNLDLREITDLHKWVIIPRLKQVTGVADVSNYGGITTQYQIELNPRKMEEYDISLSDVTEKVEMNNVNAGGSMLSRGDLSYVIRGIGLVKDLKDLGRIVIKTDNGVPVYLDDIGKLKYGSLERKGVLGFYDGKRNFSDGVEGIVQMLRGQNPSQVLEGVHAAIDELNNEVLPKGTHIHPFMDRTNLVDMTLHTVSHTLFMGMILVIVVLILFLGSWRGALLVAVTIPLSLLIAFILMHVTDIPANLLSLGAIDFGILVDGSIVMMETILKKRERHPDEVLEEDSILRRTTEVARPIFFSILIIITAYLPLFAFEHIEKKLFTPMAYTVGYALIGALCVALFLIPGLAYMAYRKPRKVYHNRWLEKLQMLYHAQVVRVIDCPKAVLGVLAGILVLAGVLSYTVGKDFLPPLDEGAIWIQVQLPPGISIERSKEMGAELRNKLGQFPEVSYVMTQVGRDDEGAEAFSLSHIECGVGLKPYDSWTTGRNKAKLIEAMNDTLMTMPGYSVGFSQPIIDMVMDQIAGAHSDLALKIYGEDITETRHIADKVVNVIKQIPGATDVAVDQEPPLPQLQIIADRDRIAQYGLNVSDVADLIELAIGGKAISQIFVGSKSYDVICRFSEETRNTPERIGNLMLTSGTGAKIPLSQVAEIKLTTGASTISREMNKRHLTIRANLRGIDLTSFLQKANRMIDDQVKYNHEDFHLKWAGQFENQHRAYNRLGVVVPLALGIMLLLLFAALGKFRQAALLMCIIPLALFGGMLALNIRGMTLNVSSAVGFIALIGVAIQNGVIMISHINNLRERGRDLRDAVVTGVRHRFRPILMTATVAVLGLLPASLSTGIGSDVQRPLATVIVYGLLFATVVTLYILPTLYYMMEKKEDKKDENEKI</sequence>
<dbReference type="RefSeq" id="WP_029428060.1">
    <property type="nucleotide sequence ID" value="NZ_CP012801.1"/>
</dbReference>
<dbReference type="NCBIfam" id="TIGR00914">
    <property type="entry name" value="2A0601"/>
    <property type="match status" value="1"/>
</dbReference>
<feature type="transmembrane region" description="Helical" evidence="8">
    <location>
        <begin position="862"/>
        <end position="881"/>
    </location>
</feature>
<keyword evidence="7 8" id="KW-0472">Membrane</keyword>
<dbReference type="InterPro" id="IPR004763">
    <property type="entry name" value="CusA-like"/>
</dbReference>
<evidence type="ECO:0000313" key="10">
    <source>
        <dbReference type="Proteomes" id="UP000061809"/>
    </source>
</evidence>
<evidence type="ECO:0000256" key="8">
    <source>
        <dbReference type="SAM" id="Phobius"/>
    </source>
</evidence>
<feature type="transmembrane region" description="Helical" evidence="8">
    <location>
        <begin position="471"/>
        <end position="494"/>
    </location>
</feature>
<evidence type="ECO:0000256" key="1">
    <source>
        <dbReference type="ARBA" id="ARBA00004651"/>
    </source>
</evidence>
<feature type="transmembrane region" description="Helical" evidence="8">
    <location>
        <begin position="960"/>
        <end position="979"/>
    </location>
</feature>
<evidence type="ECO:0000256" key="6">
    <source>
        <dbReference type="ARBA" id="ARBA00022989"/>
    </source>
</evidence>
<evidence type="ECO:0000256" key="4">
    <source>
        <dbReference type="ARBA" id="ARBA00022475"/>
    </source>
</evidence>
<dbReference type="SUPFAM" id="SSF82714">
    <property type="entry name" value="Multidrug efflux transporter AcrB TolC docking domain, DN and DC subdomains"/>
    <property type="match status" value="2"/>
</dbReference>
<dbReference type="Gene3D" id="3.30.70.1440">
    <property type="entry name" value="Multidrug efflux transporter AcrB pore domain"/>
    <property type="match status" value="1"/>
</dbReference>
<dbReference type="Gene3D" id="3.30.70.1430">
    <property type="entry name" value="Multidrug efflux transporter AcrB pore domain"/>
    <property type="match status" value="2"/>
</dbReference>
<feature type="transmembrane region" description="Helical" evidence="8">
    <location>
        <begin position="991"/>
        <end position="1015"/>
    </location>
</feature>
<dbReference type="InterPro" id="IPR027463">
    <property type="entry name" value="AcrB_DN_DC_subdom"/>
</dbReference>
<dbReference type="InterPro" id="IPR001036">
    <property type="entry name" value="Acrflvin-R"/>
</dbReference>
<feature type="transmembrane region" description="Helical" evidence="8">
    <location>
        <begin position="439"/>
        <end position="459"/>
    </location>
</feature>
<reference evidence="9 10" key="1">
    <citation type="journal article" date="2015" name="Science">
        <title>Genetic determinants of in vivo fitness and diet responsiveness in multiple human gut Bacteroides.</title>
        <authorList>
            <person name="Wu M."/>
            <person name="McNulty N.P."/>
            <person name="Rodionov D.A."/>
            <person name="Khoroshkin M.S."/>
            <person name="Griffin N.W."/>
            <person name="Cheng J."/>
            <person name="Latreille P."/>
            <person name="Kerstetter R.A."/>
            <person name="Terrapon N."/>
            <person name="Henrissat B."/>
            <person name="Osterman A.L."/>
            <person name="Gordon J.I."/>
        </authorList>
    </citation>
    <scope>NUCLEOTIDE SEQUENCE [LARGE SCALE GENOMIC DNA]</scope>
    <source>
        <strain evidence="9 10">WH2</strain>
    </source>
</reference>
<comment type="subcellular location">
    <subcellularLocation>
        <location evidence="1">Cell membrane</location>
        <topology evidence="1">Multi-pass membrane protein</topology>
    </subcellularLocation>
</comment>
<feature type="transmembrane region" description="Helical" evidence="8">
    <location>
        <begin position="337"/>
        <end position="356"/>
    </location>
</feature>
<proteinExistence type="inferred from homology"/>
<feature type="transmembrane region" description="Helical" evidence="8">
    <location>
        <begin position="526"/>
        <end position="545"/>
    </location>
</feature>
<dbReference type="SUPFAM" id="SSF82693">
    <property type="entry name" value="Multidrug efflux transporter AcrB pore domain, PN1, PN2, PC1 and PC2 subdomains"/>
    <property type="match status" value="3"/>
</dbReference>
<dbReference type="KEGG" id="bcel:BcellWH2_05479"/>
<evidence type="ECO:0000256" key="2">
    <source>
        <dbReference type="ARBA" id="ARBA00010942"/>
    </source>
</evidence>
<evidence type="ECO:0000256" key="5">
    <source>
        <dbReference type="ARBA" id="ARBA00022692"/>
    </source>
</evidence>
<feature type="transmembrane region" description="Helical" evidence="8">
    <location>
        <begin position="363"/>
        <end position="383"/>
    </location>
</feature>
<dbReference type="GO" id="GO:0008324">
    <property type="term" value="F:monoatomic cation transmembrane transporter activity"/>
    <property type="evidence" value="ECO:0007669"/>
    <property type="project" value="InterPro"/>
</dbReference>
<dbReference type="PRINTS" id="PR00702">
    <property type="entry name" value="ACRIFLAVINRP"/>
</dbReference>
<dbReference type="GO" id="GO:0005886">
    <property type="term" value="C:plasma membrane"/>
    <property type="evidence" value="ECO:0007669"/>
    <property type="project" value="UniProtKB-SubCell"/>
</dbReference>
<dbReference type="Gene3D" id="1.20.1640.10">
    <property type="entry name" value="Multidrug efflux transporter AcrB transmembrane domain"/>
    <property type="match status" value="2"/>
</dbReference>
<accession>A0A0P0GN28</accession>
<name>A0A0P0GN28_9BACE</name>
<dbReference type="Gene3D" id="3.30.2090.10">
    <property type="entry name" value="Multidrug efflux transporter AcrB TolC docking domain, DN and DC subdomains"/>
    <property type="match status" value="2"/>
</dbReference>
<dbReference type="GO" id="GO:0042910">
    <property type="term" value="F:xenobiotic transmembrane transporter activity"/>
    <property type="evidence" value="ECO:0007669"/>
    <property type="project" value="TreeGrafter"/>
</dbReference>
<comment type="similarity">
    <text evidence="2">Belongs to the resistance-nodulation-cell division (RND) (TC 2.A.6) family.</text>
</comment>
<dbReference type="SUPFAM" id="SSF82866">
    <property type="entry name" value="Multidrug efflux transporter AcrB transmembrane domain"/>
    <property type="match status" value="2"/>
</dbReference>
<evidence type="ECO:0000256" key="7">
    <source>
        <dbReference type="ARBA" id="ARBA00023136"/>
    </source>
</evidence>
<dbReference type="PANTHER" id="PTHR32063">
    <property type="match status" value="1"/>
</dbReference>
<keyword evidence="3" id="KW-0813">Transport</keyword>
<evidence type="ECO:0000256" key="3">
    <source>
        <dbReference type="ARBA" id="ARBA00022448"/>
    </source>
</evidence>
<feature type="transmembrane region" description="Helical" evidence="8">
    <location>
        <begin position="888"/>
        <end position="905"/>
    </location>
</feature>
<keyword evidence="6 8" id="KW-1133">Transmembrane helix</keyword>
<gene>
    <name evidence="9" type="primary">czcA_3</name>
    <name evidence="9" type="ORF">BcellWH2_05479</name>
</gene>
<dbReference type="Proteomes" id="UP000061809">
    <property type="component" value="Chromosome"/>
</dbReference>
<dbReference type="AlphaFoldDB" id="A0A0P0GN28"/>